<evidence type="ECO:0000256" key="8">
    <source>
        <dbReference type="ARBA" id="ARBA00022840"/>
    </source>
</evidence>
<dbReference type="AlphaFoldDB" id="A0A1I6D4U6"/>
<dbReference type="PANTHER" id="PTHR43065:SF10">
    <property type="entry name" value="PEROXIDE STRESS-ACTIVATED HISTIDINE KINASE MAK3"/>
    <property type="match status" value="1"/>
</dbReference>
<dbReference type="SMART" id="SM00388">
    <property type="entry name" value="HisKA"/>
    <property type="match status" value="1"/>
</dbReference>
<keyword evidence="6" id="KW-0547">Nucleotide-binding</keyword>
<evidence type="ECO:0000256" key="7">
    <source>
        <dbReference type="ARBA" id="ARBA00022777"/>
    </source>
</evidence>
<evidence type="ECO:0000256" key="4">
    <source>
        <dbReference type="ARBA" id="ARBA00022553"/>
    </source>
</evidence>
<dbReference type="InterPro" id="IPR004358">
    <property type="entry name" value="Sig_transdc_His_kin-like_C"/>
</dbReference>
<evidence type="ECO:0000313" key="14">
    <source>
        <dbReference type="EMBL" id="SFR00391.1"/>
    </source>
</evidence>
<dbReference type="InterPro" id="IPR036890">
    <property type="entry name" value="HATPase_C_sf"/>
</dbReference>
<dbReference type="PRINTS" id="PR00344">
    <property type="entry name" value="BCTRLSENSOR"/>
</dbReference>
<keyword evidence="11" id="KW-0472">Membrane</keyword>
<keyword evidence="5" id="KW-0808">Transferase</keyword>
<dbReference type="CDD" id="cd06225">
    <property type="entry name" value="HAMP"/>
    <property type="match status" value="1"/>
</dbReference>
<dbReference type="GO" id="GO:0005524">
    <property type="term" value="F:ATP binding"/>
    <property type="evidence" value="ECO:0007669"/>
    <property type="project" value="UniProtKB-KW"/>
</dbReference>
<dbReference type="GO" id="GO:0016020">
    <property type="term" value="C:membrane"/>
    <property type="evidence" value="ECO:0007669"/>
    <property type="project" value="UniProtKB-SubCell"/>
</dbReference>
<dbReference type="InterPro" id="IPR036097">
    <property type="entry name" value="HisK_dim/P_sf"/>
</dbReference>
<keyword evidence="4" id="KW-0597">Phosphoprotein</keyword>
<evidence type="ECO:0000256" key="10">
    <source>
        <dbReference type="SAM" id="Coils"/>
    </source>
</evidence>
<keyword evidence="8" id="KW-0067">ATP-binding</keyword>
<feature type="transmembrane region" description="Helical" evidence="11">
    <location>
        <begin position="217"/>
        <end position="238"/>
    </location>
</feature>
<keyword evidence="11" id="KW-1133">Transmembrane helix</keyword>
<keyword evidence="15" id="KW-1185">Reference proteome</keyword>
<keyword evidence="11" id="KW-0812">Transmembrane</keyword>
<evidence type="ECO:0000259" key="13">
    <source>
        <dbReference type="PROSITE" id="PS50885"/>
    </source>
</evidence>
<dbReference type="Gene3D" id="6.10.340.10">
    <property type="match status" value="1"/>
</dbReference>
<dbReference type="EMBL" id="FOYM01000005">
    <property type="protein sequence ID" value="SFR00391.1"/>
    <property type="molecule type" value="Genomic_DNA"/>
</dbReference>
<feature type="domain" description="Histidine kinase" evidence="12">
    <location>
        <begin position="305"/>
        <end position="512"/>
    </location>
</feature>
<feature type="coiled-coil region" evidence="10">
    <location>
        <begin position="269"/>
        <end position="296"/>
    </location>
</feature>
<dbReference type="Pfam" id="PF02518">
    <property type="entry name" value="HATPase_c"/>
    <property type="match status" value="1"/>
</dbReference>
<dbReference type="OrthoDB" id="9764522at2"/>
<comment type="catalytic activity">
    <reaction evidence="1">
        <text>ATP + protein L-histidine = ADP + protein N-phospho-L-histidine.</text>
        <dbReference type="EC" id="2.7.13.3"/>
    </reaction>
</comment>
<organism evidence="14 15">
    <name type="scientific">Desulfoscipio geothermicus DSM 3669</name>
    <dbReference type="NCBI Taxonomy" id="1121426"/>
    <lineage>
        <taxon>Bacteria</taxon>
        <taxon>Bacillati</taxon>
        <taxon>Bacillota</taxon>
        <taxon>Clostridia</taxon>
        <taxon>Eubacteriales</taxon>
        <taxon>Desulfallaceae</taxon>
        <taxon>Desulfoscipio</taxon>
    </lineage>
</organism>
<evidence type="ECO:0000256" key="11">
    <source>
        <dbReference type="SAM" id="Phobius"/>
    </source>
</evidence>
<evidence type="ECO:0000256" key="2">
    <source>
        <dbReference type="ARBA" id="ARBA00004370"/>
    </source>
</evidence>
<gene>
    <name evidence="14" type="ORF">SAMN05660706_10593</name>
</gene>
<evidence type="ECO:0000256" key="3">
    <source>
        <dbReference type="ARBA" id="ARBA00012438"/>
    </source>
</evidence>
<dbReference type="InterPro" id="IPR003660">
    <property type="entry name" value="HAMP_dom"/>
</dbReference>
<keyword evidence="9" id="KW-0902">Two-component regulatory system</keyword>
<dbReference type="STRING" id="39060.SAMN05660706_10593"/>
<evidence type="ECO:0000313" key="15">
    <source>
        <dbReference type="Proteomes" id="UP000199584"/>
    </source>
</evidence>
<evidence type="ECO:0000256" key="5">
    <source>
        <dbReference type="ARBA" id="ARBA00022679"/>
    </source>
</evidence>
<evidence type="ECO:0000256" key="6">
    <source>
        <dbReference type="ARBA" id="ARBA00022741"/>
    </source>
</evidence>
<dbReference type="SUPFAM" id="SSF47384">
    <property type="entry name" value="Homodimeric domain of signal transducing histidine kinase"/>
    <property type="match status" value="1"/>
</dbReference>
<dbReference type="InterPro" id="IPR003661">
    <property type="entry name" value="HisK_dim/P_dom"/>
</dbReference>
<evidence type="ECO:0000259" key="12">
    <source>
        <dbReference type="PROSITE" id="PS50109"/>
    </source>
</evidence>
<dbReference type="Gene3D" id="3.30.565.10">
    <property type="entry name" value="Histidine kinase-like ATPase, C-terminal domain"/>
    <property type="match status" value="1"/>
</dbReference>
<evidence type="ECO:0000256" key="1">
    <source>
        <dbReference type="ARBA" id="ARBA00000085"/>
    </source>
</evidence>
<dbReference type="SMART" id="SM00304">
    <property type="entry name" value="HAMP"/>
    <property type="match status" value="1"/>
</dbReference>
<dbReference type="RefSeq" id="WP_092482268.1">
    <property type="nucleotide sequence ID" value="NZ_FOYM01000005.1"/>
</dbReference>
<dbReference type="InterPro" id="IPR005467">
    <property type="entry name" value="His_kinase_dom"/>
</dbReference>
<evidence type="ECO:0000256" key="9">
    <source>
        <dbReference type="ARBA" id="ARBA00023012"/>
    </source>
</evidence>
<sequence length="518" mass="58515">MKNKKIFNFIHFTDQSLRFQFLAVIAILLIIPVLVIMYDLFFASRSEEAMLKEREEKLGSLIETLVIPQIKESVSYSIGDANINNLSTKDRVDYLKTAFDQTAKPLVPSNPGVRFGLYIPETGQIYVHGFLHQYRKLSPTEQRIREKRIMDEAKDGIINVAAGGQPLARLTNSLNDQTYEYLSPVYIDKKLVAVAWADQRVHPIFAQSRYFLDLTRYITLFALIISIFGALIIIHNLAGGVRKILDGLKTMEKDLHQRIPDLPGEAGQIAQAINKMAASLAEKDQLEEELRRSERLAALGRLVTGVAHELRNPIGVIKTTVQLMKGELNEVGNIDEYIRVINEQINRQNRVIQELLDFGRPSKHIVQSASINSLLEKVLTFTSPMLRQHNIKLEQKLDEGLPFVEVDAERIKQVFVNLILNAIQAMSDGGTLTISTYRDHRWAYTEFTDTGQGISPVEISSIFDPFYTTKENGTGLGLSISNQIVRMHGGHINVESTHKQGTTFSVKLPLPESWDLYS</sequence>
<keyword evidence="10" id="KW-0175">Coiled coil</keyword>
<dbReference type="PROSITE" id="PS50885">
    <property type="entry name" value="HAMP"/>
    <property type="match status" value="1"/>
</dbReference>
<dbReference type="InterPro" id="IPR003594">
    <property type="entry name" value="HATPase_dom"/>
</dbReference>
<dbReference type="SUPFAM" id="SSF55874">
    <property type="entry name" value="ATPase domain of HSP90 chaperone/DNA topoisomerase II/histidine kinase"/>
    <property type="match status" value="1"/>
</dbReference>
<dbReference type="Proteomes" id="UP000199584">
    <property type="component" value="Unassembled WGS sequence"/>
</dbReference>
<proteinExistence type="predicted"/>
<keyword evidence="7 14" id="KW-0418">Kinase</keyword>
<reference evidence="15" key="1">
    <citation type="submission" date="2016-10" db="EMBL/GenBank/DDBJ databases">
        <authorList>
            <person name="Varghese N."/>
            <person name="Submissions S."/>
        </authorList>
    </citation>
    <scope>NUCLEOTIDE SEQUENCE [LARGE SCALE GENOMIC DNA]</scope>
    <source>
        <strain evidence="15">DSM 3669</strain>
    </source>
</reference>
<dbReference type="CDD" id="cd00082">
    <property type="entry name" value="HisKA"/>
    <property type="match status" value="1"/>
</dbReference>
<feature type="transmembrane region" description="Helical" evidence="11">
    <location>
        <begin position="20"/>
        <end position="42"/>
    </location>
</feature>
<feature type="domain" description="HAMP" evidence="13">
    <location>
        <begin position="235"/>
        <end position="285"/>
    </location>
</feature>
<dbReference type="PROSITE" id="PS50109">
    <property type="entry name" value="HIS_KIN"/>
    <property type="match status" value="1"/>
</dbReference>
<protein>
    <recommendedName>
        <fullName evidence="3">histidine kinase</fullName>
        <ecNumber evidence="3">2.7.13.3</ecNumber>
    </recommendedName>
</protein>
<dbReference type="GO" id="GO:0000155">
    <property type="term" value="F:phosphorelay sensor kinase activity"/>
    <property type="evidence" value="ECO:0007669"/>
    <property type="project" value="InterPro"/>
</dbReference>
<dbReference type="EC" id="2.7.13.3" evidence="3"/>
<dbReference type="SMART" id="SM00387">
    <property type="entry name" value="HATPase_c"/>
    <property type="match status" value="1"/>
</dbReference>
<name>A0A1I6D4U6_9FIRM</name>
<dbReference type="PANTHER" id="PTHR43065">
    <property type="entry name" value="SENSOR HISTIDINE KINASE"/>
    <property type="match status" value="1"/>
</dbReference>
<dbReference type="Gene3D" id="1.10.287.130">
    <property type="match status" value="1"/>
</dbReference>
<comment type="subcellular location">
    <subcellularLocation>
        <location evidence="2">Membrane</location>
    </subcellularLocation>
</comment>
<dbReference type="Pfam" id="PF00512">
    <property type="entry name" value="HisKA"/>
    <property type="match status" value="1"/>
</dbReference>
<accession>A0A1I6D4U6</accession>